<feature type="non-terminal residue" evidence="2">
    <location>
        <position position="1"/>
    </location>
</feature>
<keyword evidence="1" id="KW-0472">Membrane</keyword>
<accession>A0A381WWW3</accession>
<evidence type="ECO:0000256" key="1">
    <source>
        <dbReference type="SAM" id="Phobius"/>
    </source>
</evidence>
<organism evidence="2">
    <name type="scientific">marine metagenome</name>
    <dbReference type="NCBI Taxonomy" id="408172"/>
    <lineage>
        <taxon>unclassified sequences</taxon>
        <taxon>metagenomes</taxon>
        <taxon>ecological metagenomes</taxon>
    </lineage>
</organism>
<name>A0A381WWW3_9ZZZZ</name>
<keyword evidence="1" id="KW-1133">Transmembrane helix</keyword>
<protein>
    <recommendedName>
        <fullName evidence="3">Glycerophosphoryl diester phosphodiesterase membrane domain-containing protein</fullName>
    </recommendedName>
</protein>
<dbReference type="InterPro" id="IPR010380">
    <property type="entry name" value="DUF975"/>
</dbReference>
<evidence type="ECO:0008006" key="3">
    <source>
        <dbReference type="Google" id="ProtNLM"/>
    </source>
</evidence>
<reference evidence="2" key="1">
    <citation type="submission" date="2018-05" db="EMBL/GenBank/DDBJ databases">
        <authorList>
            <person name="Lanie J.A."/>
            <person name="Ng W.-L."/>
            <person name="Kazmierczak K.M."/>
            <person name="Andrzejewski T.M."/>
            <person name="Davidsen T.M."/>
            <person name="Wayne K.J."/>
            <person name="Tettelin H."/>
            <person name="Glass J.I."/>
            <person name="Rusch D."/>
            <person name="Podicherti R."/>
            <person name="Tsui H.-C.T."/>
            <person name="Winkler M.E."/>
        </authorList>
    </citation>
    <scope>NUCLEOTIDE SEQUENCE</scope>
</reference>
<proteinExistence type="predicted"/>
<gene>
    <name evidence="2" type="ORF">METZ01_LOCUS109848</name>
</gene>
<keyword evidence="1" id="KW-0812">Transmembrane</keyword>
<feature type="transmembrane region" description="Helical" evidence="1">
    <location>
        <begin position="148"/>
        <end position="181"/>
    </location>
</feature>
<sequence>VSNLLPSDLFPQAWETFKRRPWLVIGISLIYGISGVFVPPPVLGLLLLLLAGPIRGGYDMAMLRLVRGDDSVSFDDVFAGFSKFRRLFFTWCLYALAVLGGTLLFIVPGIILGLALWPAFLLVMEDELSPVEAIEGAWVLTRGHKLELFVLSLATFVGLFVGALIFGIGVLVTFPITQLAWVRAYHEMRLSPEAP</sequence>
<dbReference type="AlphaFoldDB" id="A0A381WWW3"/>
<evidence type="ECO:0000313" key="2">
    <source>
        <dbReference type="EMBL" id="SVA56994.1"/>
    </source>
</evidence>
<feature type="transmembrane region" description="Helical" evidence="1">
    <location>
        <begin position="91"/>
        <end position="120"/>
    </location>
</feature>
<feature type="transmembrane region" description="Helical" evidence="1">
    <location>
        <begin position="22"/>
        <end position="50"/>
    </location>
</feature>
<dbReference type="PANTHER" id="PTHR40076:SF1">
    <property type="entry name" value="MEMBRANE PROTEIN"/>
    <property type="match status" value="1"/>
</dbReference>
<dbReference type="PANTHER" id="PTHR40076">
    <property type="entry name" value="MEMBRANE PROTEIN-RELATED"/>
    <property type="match status" value="1"/>
</dbReference>
<dbReference type="EMBL" id="UINC01013150">
    <property type="protein sequence ID" value="SVA56994.1"/>
    <property type="molecule type" value="Genomic_DNA"/>
</dbReference>